<evidence type="ECO:0000256" key="1">
    <source>
        <dbReference type="ARBA" id="ARBA00022741"/>
    </source>
</evidence>
<proteinExistence type="inferred from homology"/>
<dbReference type="Pfam" id="PF00271">
    <property type="entry name" value="Helicase_C"/>
    <property type="match status" value="1"/>
</dbReference>
<dbReference type="PROSITE" id="PS00039">
    <property type="entry name" value="DEAD_ATP_HELICASE"/>
    <property type="match status" value="1"/>
</dbReference>
<keyword evidence="13" id="KW-1185">Reference proteome</keyword>
<dbReference type="InterPro" id="IPR014001">
    <property type="entry name" value="Helicase_ATP-bd"/>
</dbReference>
<feature type="short sequence motif" description="Q motif" evidence="6">
    <location>
        <begin position="3"/>
        <end position="31"/>
    </location>
</feature>
<evidence type="ECO:0000313" key="13">
    <source>
        <dbReference type="Proteomes" id="UP000483379"/>
    </source>
</evidence>
<dbReference type="GO" id="GO:0003724">
    <property type="term" value="F:RNA helicase activity"/>
    <property type="evidence" value="ECO:0007669"/>
    <property type="project" value="InterPro"/>
</dbReference>
<dbReference type="Pfam" id="PF00270">
    <property type="entry name" value="DEAD"/>
    <property type="match status" value="1"/>
</dbReference>
<dbReference type="Gene3D" id="3.40.50.300">
    <property type="entry name" value="P-loop containing nucleotide triphosphate hydrolases"/>
    <property type="match status" value="2"/>
</dbReference>
<feature type="compositionally biased region" description="Basic and acidic residues" evidence="8">
    <location>
        <begin position="396"/>
        <end position="408"/>
    </location>
</feature>
<dbReference type="GO" id="GO:0016787">
    <property type="term" value="F:hydrolase activity"/>
    <property type="evidence" value="ECO:0007669"/>
    <property type="project" value="UniProtKB-KW"/>
</dbReference>
<dbReference type="GO" id="GO:0005829">
    <property type="term" value="C:cytosol"/>
    <property type="evidence" value="ECO:0007669"/>
    <property type="project" value="TreeGrafter"/>
</dbReference>
<feature type="domain" description="Helicase ATP-binding" evidence="9">
    <location>
        <begin position="34"/>
        <end position="207"/>
    </location>
</feature>
<dbReference type="InterPro" id="IPR014014">
    <property type="entry name" value="RNA_helicase_DEAD_Q_motif"/>
</dbReference>
<dbReference type="InterPro" id="IPR050079">
    <property type="entry name" value="DEAD_box_RNA_helicase"/>
</dbReference>
<gene>
    <name evidence="12" type="ORF">G3446_25175</name>
</gene>
<feature type="region of interest" description="Disordered" evidence="8">
    <location>
        <begin position="380"/>
        <end position="463"/>
    </location>
</feature>
<keyword evidence="1 7" id="KW-0547">Nucleotide-binding</keyword>
<evidence type="ECO:0000256" key="5">
    <source>
        <dbReference type="ARBA" id="ARBA00038437"/>
    </source>
</evidence>
<feature type="compositionally biased region" description="Basic residues" evidence="8">
    <location>
        <begin position="409"/>
        <end position="428"/>
    </location>
</feature>
<dbReference type="SUPFAM" id="SSF52540">
    <property type="entry name" value="P-loop containing nucleoside triphosphate hydrolases"/>
    <property type="match status" value="1"/>
</dbReference>
<organism evidence="12 13">
    <name type="scientific">Thiorhodococcus minor</name>
    <dbReference type="NCBI Taxonomy" id="57489"/>
    <lineage>
        <taxon>Bacteria</taxon>
        <taxon>Pseudomonadati</taxon>
        <taxon>Pseudomonadota</taxon>
        <taxon>Gammaproteobacteria</taxon>
        <taxon>Chromatiales</taxon>
        <taxon>Chromatiaceae</taxon>
        <taxon>Thiorhodococcus</taxon>
    </lineage>
</organism>
<evidence type="ECO:0000256" key="3">
    <source>
        <dbReference type="ARBA" id="ARBA00022806"/>
    </source>
</evidence>
<dbReference type="EMBL" id="JAAIJQ010000150">
    <property type="protein sequence ID" value="NEV65103.1"/>
    <property type="molecule type" value="Genomic_DNA"/>
</dbReference>
<dbReference type="GO" id="GO:0005524">
    <property type="term" value="F:ATP binding"/>
    <property type="evidence" value="ECO:0007669"/>
    <property type="project" value="UniProtKB-KW"/>
</dbReference>
<dbReference type="PROSITE" id="PS51195">
    <property type="entry name" value="Q_MOTIF"/>
    <property type="match status" value="1"/>
</dbReference>
<dbReference type="CDD" id="cd18787">
    <property type="entry name" value="SF2_C_DEAD"/>
    <property type="match status" value="1"/>
</dbReference>
<protein>
    <submittedName>
        <fullName evidence="12">DEAD/DEAH box helicase</fullName>
    </submittedName>
</protein>
<dbReference type="Proteomes" id="UP000483379">
    <property type="component" value="Unassembled WGS sequence"/>
</dbReference>
<dbReference type="SMART" id="SM00490">
    <property type="entry name" value="HELICc"/>
    <property type="match status" value="1"/>
</dbReference>
<dbReference type="PANTHER" id="PTHR47959">
    <property type="entry name" value="ATP-DEPENDENT RNA HELICASE RHLE-RELATED"/>
    <property type="match status" value="1"/>
</dbReference>
<evidence type="ECO:0000256" key="2">
    <source>
        <dbReference type="ARBA" id="ARBA00022801"/>
    </source>
</evidence>
<sequence>MTASFSDFRLPESLMRGLARCGYREPTQVQAQVIPLAMDGVDLMVSAATGSGKTAAFLLPTMQRFMDVRKAQGGTRALVLVPTRELARQIHDHFMQLGSYTRLTAEVITGGEPRAHQVAKLRRNPEILIATPGRLLELLDSHHAELGDLEILVLDEADRMLDMGFADDVLAIIQHSPPERQSLLFSATLHHRGLAKITDSLLRAPEVLVIDPVREQHPDISHQMVLSDDPAHKRQQLLWLLQNETFEKTLVFTNTRDGAEGVGAFLQASKQRAAVLHGLLDQRERNRIIGLLQSGGIHVLVATDVAARGLDIPGMDYVVNFDLPRSGDDYLHRTGRTGRAGAKGRALSLVGPTEWNRMESIARYLNLEIEPFSITGLEAKFAGPKRRKPTAKRAGSGRERVRSAEQRDKPKKKHRLKDRKSIGKRRKPSSTSPVEAGHTPLRKKQTAREGAGAAKASGKKEPT</sequence>
<dbReference type="PROSITE" id="PS51192">
    <property type="entry name" value="HELICASE_ATP_BIND_1"/>
    <property type="match status" value="1"/>
</dbReference>
<feature type="domain" description="DEAD-box RNA helicase Q" evidence="11">
    <location>
        <begin position="3"/>
        <end position="31"/>
    </location>
</feature>
<dbReference type="CDD" id="cd00268">
    <property type="entry name" value="DEADc"/>
    <property type="match status" value="1"/>
</dbReference>
<dbReference type="InterPro" id="IPR044742">
    <property type="entry name" value="DEAD/DEAH_RhlB"/>
</dbReference>
<reference evidence="12 13" key="1">
    <citation type="submission" date="2020-02" db="EMBL/GenBank/DDBJ databases">
        <title>Genome sequences of Thiorhodococcus mannitoliphagus and Thiorhodococcus minor, purple sulfur photosynthetic bacteria in the gammaproteobacterial family, Chromatiaceae.</title>
        <authorList>
            <person name="Aviles F.A."/>
            <person name="Meyer T.E."/>
            <person name="Kyndt J.A."/>
        </authorList>
    </citation>
    <scope>NUCLEOTIDE SEQUENCE [LARGE SCALE GENOMIC DNA]</scope>
    <source>
        <strain evidence="12 13">DSM 11518</strain>
    </source>
</reference>
<evidence type="ECO:0000259" key="10">
    <source>
        <dbReference type="PROSITE" id="PS51194"/>
    </source>
</evidence>
<dbReference type="GO" id="GO:0003676">
    <property type="term" value="F:nucleic acid binding"/>
    <property type="evidence" value="ECO:0007669"/>
    <property type="project" value="InterPro"/>
</dbReference>
<comment type="similarity">
    <text evidence="5 7">Belongs to the DEAD box helicase family.</text>
</comment>
<name>A0A6M0K802_9GAMM</name>
<dbReference type="InterPro" id="IPR000629">
    <property type="entry name" value="RNA-helicase_DEAD-box_CS"/>
</dbReference>
<keyword evidence="4 7" id="KW-0067">ATP-binding</keyword>
<dbReference type="PANTHER" id="PTHR47959:SF3">
    <property type="entry name" value="ATP-DEPENDENT RNA HELICASE SRMB"/>
    <property type="match status" value="1"/>
</dbReference>
<dbReference type="InterPro" id="IPR011545">
    <property type="entry name" value="DEAD/DEAH_box_helicase_dom"/>
</dbReference>
<evidence type="ECO:0000313" key="12">
    <source>
        <dbReference type="EMBL" id="NEV65103.1"/>
    </source>
</evidence>
<evidence type="ECO:0000259" key="11">
    <source>
        <dbReference type="PROSITE" id="PS51195"/>
    </source>
</evidence>
<dbReference type="AlphaFoldDB" id="A0A6M0K802"/>
<dbReference type="InterPro" id="IPR027417">
    <property type="entry name" value="P-loop_NTPase"/>
</dbReference>
<evidence type="ECO:0000259" key="9">
    <source>
        <dbReference type="PROSITE" id="PS51192"/>
    </source>
</evidence>
<evidence type="ECO:0000256" key="6">
    <source>
        <dbReference type="PROSITE-ProRule" id="PRU00552"/>
    </source>
</evidence>
<dbReference type="InterPro" id="IPR001650">
    <property type="entry name" value="Helicase_C-like"/>
</dbReference>
<evidence type="ECO:0000256" key="4">
    <source>
        <dbReference type="ARBA" id="ARBA00022840"/>
    </source>
</evidence>
<keyword evidence="2 7" id="KW-0378">Hydrolase</keyword>
<dbReference type="PROSITE" id="PS51194">
    <property type="entry name" value="HELICASE_CTER"/>
    <property type="match status" value="1"/>
</dbReference>
<evidence type="ECO:0000256" key="8">
    <source>
        <dbReference type="SAM" id="MobiDB-lite"/>
    </source>
</evidence>
<dbReference type="SMART" id="SM00487">
    <property type="entry name" value="DEXDc"/>
    <property type="match status" value="1"/>
</dbReference>
<keyword evidence="3 7" id="KW-0347">Helicase</keyword>
<comment type="caution">
    <text evidence="12">The sequence shown here is derived from an EMBL/GenBank/DDBJ whole genome shotgun (WGS) entry which is preliminary data.</text>
</comment>
<accession>A0A6M0K802</accession>
<feature type="domain" description="Helicase C-terminal" evidence="10">
    <location>
        <begin position="233"/>
        <end position="380"/>
    </location>
</feature>
<evidence type="ECO:0000256" key="7">
    <source>
        <dbReference type="RuleBase" id="RU000492"/>
    </source>
</evidence>